<dbReference type="PANTHER" id="PTHR12592">
    <property type="entry name" value="ATP-DEPENDENT (S)-NAD(P)H-HYDRATE DEHYDRATASE FAMILY MEMBER"/>
    <property type="match status" value="1"/>
</dbReference>
<keyword evidence="4 6" id="KW-0520">NAD</keyword>
<dbReference type="PANTHER" id="PTHR12592:SF0">
    <property type="entry name" value="ATP-DEPENDENT (S)-NAD(P)H-HYDRATE DEHYDRATASE"/>
    <property type="match status" value="1"/>
</dbReference>
<evidence type="ECO:0000256" key="2">
    <source>
        <dbReference type="ARBA" id="ARBA00022840"/>
    </source>
</evidence>
<proteinExistence type="inferred from homology"/>
<keyword evidence="5 6" id="KW-0456">Lyase</keyword>
<dbReference type="GO" id="GO:0005524">
    <property type="term" value="F:ATP binding"/>
    <property type="evidence" value="ECO:0007669"/>
    <property type="project" value="UniProtKB-KW"/>
</dbReference>
<dbReference type="PATRIC" id="fig|33888.3.peg.257"/>
<evidence type="ECO:0000313" key="8">
    <source>
        <dbReference type="EMBL" id="AND15385.1"/>
    </source>
</evidence>
<dbReference type="EC" id="4.2.1.136" evidence="6"/>
<dbReference type="GO" id="GO:0046496">
    <property type="term" value="P:nicotinamide nucleotide metabolic process"/>
    <property type="evidence" value="ECO:0007669"/>
    <property type="project" value="UniProtKB-UniRule"/>
</dbReference>
<dbReference type="KEGG" id="rtn:A6122_0221"/>
<dbReference type="GO" id="GO:0052856">
    <property type="term" value="F:NAD(P)HX epimerase activity"/>
    <property type="evidence" value="ECO:0007669"/>
    <property type="project" value="TreeGrafter"/>
</dbReference>
<comment type="catalytic activity">
    <reaction evidence="6">
        <text>(6S)-NADPHX + ADP = AMP + phosphate + NADPH + H(+)</text>
        <dbReference type="Rhea" id="RHEA:32235"/>
        <dbReference type="ChEBI" id="CHEBI:15378"/>
        <dbReference type="ChEBI" id="CHEBI:43474"/>
        <dbReference type="ChEBI" id="CHEBI:57783"/>
        <dbReference type="ChEBI" id="CHEBI:64076"/>
        <dbReference type="ChEBI" id="CHEBI:456215"/>
        <dbReference type="ChEBI" id="CHEBI:456216"/>
        <dbReference type="EC" id="4.2.1.136"/>
    </reaction>
</comment>
<dbReference type="Gene3D" id="3.40.1190.20">
    <property type="match status" value="1"/>
</dbReference>
<dbReference type="PROSITE" id="PS51383">
    <property type="entry name" value="YJEF_C_3"/>
    <property type="match status" value="1"/>
</dbReference>
<sequence length="283" mass="28581">MSDLVSRALLEQRWPLPEPGGSKHSRGDVVVVGGARKTPGAAILAGIAALRTGAGRITLCVAESVASATAVALPECGVVPLAETRTGSVAGRGLDVLAGELASADVALIGPGLDDPRATAATLRALAPLLDDVPAVHLDAFPLGVLPGQRRTARRLAGRLLLTPNTEEASRLLGAEVEDVERAAVAVAERYGAVVSLFNTIASPDGDAVRIEGTHPGLATAGSGDVLAGATAGLRGRGVDPMGAAAWGAFLHTQADTRLSLRIGPTGYLASEIPGEFPRVLAG</sequence>
<keyword evidence="3 6" id="KW-0521">NADP</keyword>
<dbReference type="Pfam" id="PF01256">
    <property type="entry name" value="Carb_kinase"/>
    <property type="match status" value="1"/>
</dbReference>
<evidence type="ECO:0000259" key="7">
    <source>
        <dbReference type="PROSITE" id="PS51383"/>
    </source>
</evidence>
<keyword evidence="9" id="KW-1185">Reference proteome</keyword>
<dbReference type="InterPro" id="IPR000631">
    <property type="entry name" value="CARKD"/>
</dbReference>
<keyword evidence="2 6" id="KW-0067">ATP-binding</keyword>
<dbReference type="GO" id="GO:0052855">
    <property type="term" value="F:ADP-dependent NAD(P)H-hydrate dehydratase activity"/>
    <property type="evidence" value="ECO:0007669"/>
    <property type="project" value="UniProtKB-UniRule"/>
</dbReference>
<dbReference type="EMBL" id="CP015515">
    <property type="protein sequence ID" value="AND15385.1"/>
    <property type="molecule type" value="Genomic_DNA"/>
</dbReference>
<dbReference type="Proteomes" id="UP000077071">
    <property type="component" value="Chromosome"/>
</dbReference>
<dbReference type="AlphaFoldDB" id="A0A169BSB6"/>
<comment type="function">
    <text evidence="6">Catalyzes the dehydration of the S-form of NAD(P)HX at the expense of ADP, which is converted to AMP. Together with NAD(P)HX epimerase, which catalyzes the epimerization of the S- and R-forms, the enzyme allows the repair of both epimers of NAD(P)HX, a damaged form of NAD(P)H that is a result of enzymatic or heat-dependent hydration.</text>
</comment>
<dbReference type="InterPro" id="IPR029056">
    <property type="entry name" value="Ribokinase-like"/>
</dbReference>
<accession>A0A169BSB6</accession>
<evidence type="ECO:0000256" key="5">
    <source>
        <dbReference type="ARBA" id="ARBA00023239"/>
    </source>
</evidence>
<comment type="similarity">
    <text evidence="6">Belongs to the NnrD/CARKD family.</text>
</comment>
<keyword evidence="1 6" id="KW-0547">Nucleotide-binding</keyword>
<evidence type="ECO:0000256" key="4">
    <source>
        <dbReference type="ARBA" id="ARBA00023027"/>
    </source>
</evidence>
<organism evidence="8 9">
    <name type="scientific">Rathayibacter tritici</name>
    <dbReference type="NCBI Taxonomy" id="33888"/>
    <lineage>
        <taxon>Bacteria</taxon>
        <taxon>Bacillati</taxon>
        <taxon>Actinomycetota</taxon>
        <taxon>Actinomycetes</taxon>
        <taxon>Micrococcales</taxon>
        <taxon>Microbacteriaceae</taxon>
        <taxon>Rathayibacter</taxon>
    </lineage>
</organism>
<evidence type="ECO:0000256" key="6">
    <source>
        <dbReference type="HAMAP-Rule" id="MF_01965"/>
    </source>
</evidence>
<dbReference type="RefSeq" id="WP_068250582.1">
    <property type="nucleotide sequence ID" value="NZ_CP015515.1"/>
</dbReference>
<evidence type="ECO:0000313" key="9">
    <source>
        <dbReference type="Proteomes" id="UP000077071"/>
    </source>
</evidence>
<comment type="cofactor">
    <cofactor evidence="6">
        <name>Mg(2+)</name>
        <dbReference type="ChEBI" id="CHEBI:18420"/>
    </cofactor>
</comment>
<reference evidence="8 9" key="1">
    <citation type="submission" date="2016-05" db="EMBL/GenBank/DDBJ databases">
        <title>Complete genome sequence of Rathayibacter tritici NCPPB 1953.</title>
        <authorList>
            <person name="Park J."/>
            <person name="Lee H.-H."/>
            <person name="Lee S.-W."/>
            <person name="Seo Y.-S."/>
        </authorList>
    </citation>
    <scope>NUCLEOTIDE SEQUENCE [LARGE SCALE GENOMIC DNA]</scope>
    <source>
        <strain evidence="8 9">NCPPB 1953</strain>
    </source>
</reference>
<protein>
    <recommendedName>
        <fullName evidence="6">ADP-dependent (S)-NAD(P)H-hydrate dehydratase</fullName>
        <ecNumber evidence="6">4.2.1.136</ecNumber>
    </recommendedName>
    <alternativeName>
        <fullName evidence="6">ADP-dependent NAD(P)HX dehydratase</fullName>
    </alternativeName>
</protein>
<name>A0A169BSB6_9MICO</name>
<dbReference type="OrthoDB" id="9806925at2"/>
<dbReference type="HAMAP" id="MF_01965">
    <property type="entry name" value="NADHX_dehydratase"/>
    <property type="match status" value="1"/>
</dbReference>
<feature type="binding site" evidence="6">
    <location>
        <position position="112"/>
    </location>
    <ligand>
        <name>(6S)-NADPHX</name>
        <dbReference type="ChEBI" id="CHEBI:64076"/>
    </ligand>
</feature>
<gene>
    <name evidence="6" type="primary">nnrD</name>
    <name evidence="8" type="ORF">A6122_0221</name>
</gene>
<evidence type="ECO:0000256" key="3">
    <source>
        <dbReference type="ARBA" id="ARBA00022857"/>
    </source>
</evidence>
<feature type="domain" description="YjeF C-terminal" evidence="7">
    <location>
        <begin position="6"/>
        <end position="283"/>
    </location>
</feature>
<feature type="binding site" evidence="6">
    <location>
        <position position="225"/>
    </location>
    <ligand>
        <name>(6S)-NADPHX</name>
        <dbReference type="ChEBI" id="CHEBI:64076"/>
    </ligand>
</feature>
<comment type="catalytic activity">
    <reaction evidence="6">
        <text>(6S)-NADHX + ADP = AMP + phosphate + NADH + H(+)</text>
        <dbReference type="Rhea" id="RHEA:32223"/>
        <dbReference type="ChEBI" id="CHEBI:15378"/>
        <dbReference type="ChEBI" id="CHEBI:43474"/>
        <dbReference type="ChEBI" id="CHEBI:57945"/>
        <dbReference type="ChEBI" id="CHEBI:64074"/>
        <dbReference type="ChEBI" id="CHEBI:456215"/>
        <dbReference type="ChEBI" id="CHEBI:456216"/>
        <dbReference type="EC" id="4.2.1.136"/>
    </reaction>
</comment>
<feature type="binding site" evidence="6">
    <location>
        <position position="41"/>
    </location>
    <ligand>
        <name>(6S)-NADPHX</name>
        <dbReference type="ChEBI" id="CHEBI:64076"/>
    </ligand>
</feature>
<comment type="subunit">
    <text evidence="6">Homotetramer.</text>
</comment>
<dbReference type="GO" id="GO:0110051">
    <property type="term" value="P:metabolite repair"/>
    <property type="evidence" value="ECO:0007669"/>
    <property type="project" value="TreeGrafter"/>
</dbReference>
<evidence type="ECO:0000256" key="1">
    <source>
        <dbReference type="ARBA" id="ARBA00022741"/>
    </source>
</evidence>
<feature type="binding site" evidence="6">
    <location>
        <position position="224"/>
    </location>
    <ligand>
        <name>AMP</name>
        <dbReference type="ChEBI" id="CHEBI:456215"/>
    </ligand>
</feature>
<dbReference type="SUPFAM" id="SSF53613">
    <property type="entry name" value="Ribokinase-like"/>
    <property type="match status" value="1"/>
</dbReference>
<dbReference type="STRING" id="33888.A6122_0221"/>
<comment type="caution">
    <text evidence="6">Lacks conserved residue(s) required for the propagation of feature annotation.</text>
</comment>
<dbReference type="CDD" id="cd01171">
    <property type="entry name" value="YXKO-related"/>
    <property type="match status" value="1"/>
</dbReference>